<evidence type="ECO:0000259" key="1">
    <source>
        <dbReference type="Pfam" id="PF12697"/>
    </source>
</evidence>
<name>A0A2U8WFG7_9HYPH</name>
<dbReference type="KEGG" id="mtea:DK419_00045"/>
<dbReference type="InterPro" id="IPR000073">
    <property type="entry name" value="AB_hydrolase_1"/>
</dbReference>
<accession>A0A2U8WFG7</accession>
<dbReference type="SUPFAM" id="SSF53474">
    <property type="entry name" value="alpha/beta-Hydrolases"/>
    <property type="match status" value="1"/>
</dbReference>
<keyword evidence="3" id="KW-1185">Reference proteome</keyword>
<evidence type="ECO:0000313" key="2">
    <source>
        <dbReference type="EMBL" id="AWN44917.1"/>
    </source>
</evidence>
<gene>
    <name evidence="2" type="ORF">DK419_00045</name>
</gene>
<reference evidence="2 3" key="1">
    <citation type="submission" date="2018-05" db="EMBL/GenBank/DDBJ databases">
        <title>Complete Genome Sequence of Methylobacterium sp. 17Sr1-28.</title>
        <authorList>
            <person name="Srinivasan S."/>
        </authorList>
    </citation>
    <scope>NUCLEOTIDE SEQUENCE [LARGE SCALE GENOMIC DNA]</scope>
    <source>
        <strain evidence="2 3">17Sr1-28</strain>
    </source>
</reference>
<organism evidence="2 3">
    <name type="scientific">Methylobacterium terrae</name>
    <dbReference type="NCBI Taxonomy" id="2202827"/>
    <lineage>
        <taxon>Bacteria</taxon>
        <taxon>Pseudomonadati</taxon>
        <taxon>Pseudomonadota</taxon>
        <taxon>Alphaproteobacteria</taxon>
        <taxon>Hyphomicrobiales</taxon>
        <taxon>Methylobacteriaceae</taxon>
        <taxon>Methylobacterium</taxon>
    </lineage>
</organism>
<dbReference type="PANTHER" id="PTHR43798:SF29">
    <property type="entry name" value="AB HYDROLASE-1 DOMAIN-CONTAINING PROTEIN"/>
    <property type="match status" value="1"/>
</dbReference>
<dbReference type="InterPro" id="IPR029058">
    <property type="entry name" value="AB_hydrolase_fold"/>
</dbReference>
<evidence type="ECO:0000313" key="3">
    <source>
        <dbReference type="Proteomes" id="UP000245444"/>
    </source>
</evidence>
<dbReference type="PANTHER" id="PTHR43798">
    <property type="entry name" value="MONOACYLGLYCEROL LIPASE"/>
    <property type="match status" value="1"/>
</dbReference>
<dbReference type="Gene3D" id="3.40.50.1820">
    <property type="entry name" value="alpha/beta hydrolase"/>
    <property type="match status" value="1"/>
</dbReference>
<dbReference type="EMBL" id="CP029553">
    <property type="protein sequence ID" value="AWN44917.1"/>
    <property type="molecule type" value="Genomic_DNA"/>
</dbReference>
<sequence length="233" mass="24903">MRLPIVLIPGFMADATLWDDLLPDLQALGPIAHADLSRVASIGEMAHDVLAAAPARFAVVGFSMGGYVAREVARLAPERVQALVLVATSARADTPAQKRRKAFAVNTVNPAHFTGLSRGAVLSSLHPDRAGDAAMVERVRAMSERVGGEVFVRHATPERASDLEQLAAIQCPTLVIAADHDALRSQKEAHELREGIRGATLTLIEGSGHMIPIEQPAALAAVMVCWLREHARP</sequence>
<dbReference type="Proteomes" id="UP000245444">
    <property type="component" value="Chromosome"/>
</dbReference>
<dbReference type="RefSeq" id="WP_109957294.1">
    <property type="nucleotide sequence ID" value="NZ_CP029553.1"/>
</dbReference>
<dbReference type="Pfam" id="PF12697">
    <property type="entry name" value="Abhydrolase_6"/>
    <property type="match status" value="1"/>
</dbReference>
<dbReference type="InterPro" id="IPR050266">
    <property type="entry name" value="AB_hydrolase_sf"/>
</dbReference>
<keyword evidence="2" id="KW-0378">Hydrolase</keyword>
<protein>
    <submittedName>
        <fullName evidence="2">Alpha/beta hydrolase</fullName>
    </submittedName>
</protein>
<feature type="domain" description="AB hydrolase-1" evidence="1">
    <location>
        <begin position="5"/>
        <end position="221"/>
    </location>
</feature>
<dbReference type="GO" id="GO:0016787">
    <property type="term" value="F:hydrolase activity"/>
    <property type="evidence" value="ECO:0007669"/>
    <property type="project" value="UniProtKB-KW"/>
</dbReference>
<dbReference type="AlphaFoldDB" id="A0A2U8WFG7"/>
<dbReference type="OrthoDB" id="5491135at2"/>
<proteinExistence type="predicted"/>